<dbReference type="Pfam" id="PF13966">
    <property type="entry name" value="zf-RVT"/>
    <property type="match status" value="1"/>
</dbReference>
<reference evidence="2 3" key="1">
    <citation type="submission" date="2024-01" db="EMBL/GenBank/DDBJ databases">
        <title>A telomere-to-telomere, gap-free genome of sweet tea (Lithocarpus litseifolius).</title>
        <authorList>
            <person name="Zhou J."/>
        </authorList>
    </citation>
    <scope>NUCLEOTIDE SEQUENCE [LARGE SCALE GENOMIC DNA]</scope>
    <source>
        <strain evidence="2">Zhou-2022a</strain>
        <tissue evidence="2">Leaf</tissue>
    </source>
</reference>
<dbReference type="AlphaFoldDB" id="A0AAW2BPX7"/>
<protein>
    <recommendedName>
        <fullName evidence="1">Reverse transcriptase zinc-binding domain-containing protein</fullName>
    </recommendedName>
</protein>
<dbReference type="Proteomes" id="UP001459277">
    <property type="component" value="Unassembled WGS sequence"/>
</dbReference>
<accession>A0AAW2BPX7</accession>
<name>A0AAW2BPX7_9ROSI</name>
<dbReference type="EMBL" id="JAZDWU010000010">
    <property type="protein sequence ID" value="KAK9988066.1"/>
    <property type="molecule type" value="Genomic_DNA"/>
</dbReference>
<evidence type="ECO:0000259" key="1">
    <source>
        <dbReference type="Pfam" id="PF13966"/>
    </source>
</evidence>
<organism evidence="2 3">
    <name type="scientific">Lithocarpus litseifolius</name>
    <dbReference type="NCBI Taxonomy" id="425828"/>
    <lineage>
        <taxon>Eukaryota</taxon>
        <taxon>Viridiplantae</taxon>
        <taxon>Streptophyta</taxon>
        <taxon>Embryophyta</taxon>
        <taxon>Tracheophyta</taxon>
        <taxon>Spermatophyta</taxon>
        <taxon>Magnoliopsida</taxon>
        <taxon>eudicotyledons</taxon>
        <taxon>Gunneridae</taxon>
        <taxon>Pentapetalae</taxon>
        <taxon>rosids</taxon>
        <taxon>fabids</taxon>
        <taxon>Fagales</taxon>
        <taxon>Fagaceae</taxon>
        <taxon>Lithocarpus</taxon>
    </lineage>
</organism>
<gene>
    <name evidence="2" type="ORF">SO802_028305</name>
</gene>
<proteinExistence type="predicted"/>
<comment type="caution">
    <text evidence="2">The sequence shown here is derived from an EMBL/GenBank/DDBJ whole genome shotgun (WGS) entry which is preliminary data.</text>
</comment>
<keyword evidence="3" id="KW-1185">Reference proteome</keyword>
<feature type="domain" description="Reverse transcriptase zinc-binding" evidence="1">
    <location>
        <begin position="14"/>
        <end position="84"/>
    </location>
</feature>
<sequence>MKERSRIEHSTAGQARHHWKEIWTLNVPPKVTTFLWRACSNILPTRENLSRRKVSVEPHCEFCCQLSESVIHLLWECPFARNVWAMCRGKLQKCSNEAREFYNLFKLLVEKLPQLELEAGQWCLGQCGTQGMNSTLTESNSNQKSSCKGLLTF</sequence>
<dbReference type="InterPro" id="IPR026960">
    <property type="entry name" value="RVT-Znf"/>
</dbReference>
<evidence type="ECO:0000313" key="2">
    <source>
        <dbReference type="EMBL" id="KAK9988066.1"/>
    </source>
</evidence>
<evidence type="ECO:0000313" key="3">
    <source>
        <dbReference type="Proteomes" id="UP001459277"/>
    </source>
</evidence>